<feature type="domain" description="Serine aminopeptidase S33" evidence="1">
    <location>
        <begin position="31"/>
        <end position="163"/>
    </location>
</feature>
<dbReference type="Pfam" id="PF12146">
    <property type="entry name" value="Hydrolase_4"/>
    <property type="match status" value="1"/>
</dbReference>
<reference evidence="2 3" key="1">
    <citation type="submission" date="2018-01" db="EMBL/GenBank/DDBJ databases">
        <title>The draft genome sequence of Halioglobus japonicus S1-36.</title>
        <authorList>
            <person name="Du Z.-J."/>
            <person name="Shi M.-J."/>
        </authorList>
    </citation>
    <scope>NUCLEOTIDE SEQUENCE [LARGE SCALE GENOMIC DNA]</scope>
    <source>
        <strain evidence="2 3">S1-36</strain>
    </source>
</reference>
<dbReference type="Gene3D" id="3.40.50.1820">
    <property type="entry name" value="alpha/beta hydrolase"/>
    <property type="match status" value="1"/>
</dbReference>
<keyword evidence="3" id="KW-1185">Reference proteome</keyword>
<gene>
    <name evidence="2" type="ORF">C0029_04345</name>
</gene>
<protein>
    <recommendedName>
        <fullName evidence="1">Serine aminopeptidase S33 domain-containing protein</fullName>
    </recommendedName>
</protein>
<dbReference type="RefSeq" id="WP_084200182.1">
    <property type="nucleotide sequence ID" value="NZ_BMYL01000001.1"/>
</dbReference>
<dbReference type="PIRSF" id="PIRSF037442">
    <property type="entry name" value="UCP037442_abhydr"/>
    <property type="match status" value="1"/>
</dbReference>
<comment type="caution">
    <text evidence="2">The sequence shown here is derived from an EMBL/GenBank/DDBJ whole genome shotgun (WGS) entry which is preliminary data.</text>
</comment>
<dbReference type="AlphaFoldDB" id="A0AAP8MHB0"/>
<dbReference type="KEGG" id="hja:BST95_13840"/>
<dbReference type="InterPro" id="IPR017208">
    <property type="entry name" value="UCP037442_abhydr"/>
</dbReference>
<dbReference type="InterPro" id="IPR029058">
    <property type="entry name" value="AB_hydrolase_fold"/>
</dbReference>
<dbReference type="InterPro" id="IPR022742">
    <property type="entry name" value="Hydrolase_4"/>
</dbReference>
<dbReference type="SUPFAM" id="SSF53474">
    <property type="entry name" value="alpha/beta-Hydrolases"/>
    <property type="match status" value="1"/>
</dbReference>
<name>A0AAP8MHB0_9GAMM</name>
<evidence type="ECO:0000313" key="3">
    <source>
        <dbReference type="Proteomes" id="UP000235162"/>
    </source>
</evidence>
<dbReference type="Proteomes" id="UP000235162">
    <property type="component" value="Unassembled WGS sequence"/>
</dbReference>
<evidence type="ECO:0000259" key="1">
    <source>
        <dbReference type="Pfam" id="PF12146"/>
    </source>
</evidence>
<proteinExistence type="predicted"/>
<dbReference type="EMBL" id="PKUR01000001">
    <property type="protein sequence ID" value="PLW87808.1"/>
    <property type="molecule type" value="Genomic_DNA"/>
</dbReference>
<sequence>MQVIIHQLRVADGSDIPLHWFPSDGEGQCLLLLPALGIQAKLYRTLASQLSAAGHPVAIMEQRGHGTSSLRPGYRCRYSLDDMLDYDIPAALEWLEQQCPGRPLVMGGHSLGGHLTTIYAARNPRQLAGVVHLACAFPYCDDFPAAQRRLLKFLCAMIPVFKFIPGYYPGDLLGFGSRESTAMMAQWRQWALSGDFNYDKHTDLATRGAYTGPVLALELERDSFTTETALMRARMPFQQDRITRIRLGEAEQGDYLGHTQWARQPDGARLSIVDWLAKLVS</sequence>
<organism evidence="2 3">
    <name type="scientific">Halioglobus japonicus</name>
    <dbReference type="NCBI Taxonomy" id="930805"/>
    <lineage>
        <taxon>Bacteria</taxon>
        <taxon>Pseudomonadati</taxon>
        <taxon>Pseudomonadota</taxon>
        <taxon>Gammaproteobacteria</taxon>
        <taxon>Cellvibrionales</taxon>
        <taxon>Halieaceae</taxon>
        <taxon>Halioglobus</taxon>
    </lineage>
</organism>
<evidence type="ECO:0000313" key="2">
    <source>
        <dbReference type="EMBL" id="PLW87808.1"/>
    </source>
</evidence>
<accession>A0AAP8MHB0</accession>